<evidence type="ECO:0000313" key="3">
    <source>
        <dbReference type="Proteomes" id="UP000606194"/>
    </source>
</evidence>
<dbReference type="EMBL" id="BMTL01000011">
    <property type="protein sequence ID" value="GGR90224.1"/>
    <property type="molecule type" value="Genomic_DNA"/>
</dbReference>
<gene>
    <name evidence="2" type="ORF">GCM10010269_31670</name>
</gene>
<evidence type="ECO:0000256" key="1">
    <source>
        <dbReference type="SAM" id="MobiDB-lite"/>
    </source>
</evidence>
<dbReference type="GO" id="GO:0015035">
    <property type="term" value="F:protein-disulfide reductase activity"/>
    <property type="evidence" value="ECO:0007669"/>
    <property type="project" value="InterPro"/>
</dbReference>
<sequence>MDGRDVSGRTVDGRDVDGRTVNERRATAPEPGSAPPVLAYDGDCGFCQSSVDRVRSVAAPTLEAVPWQFLPEESTAPHRARLDREVLLLRGATVLAGGPDALARWLGSSPSAGYRAVSAVLRLPGVRGCARIVYRWVSRNRHRLPGGTPACAAPPAARLPALDD</sequence>
<dbReference type="Proteomes" id="UP000606194">
    <property type="component" value="Unassembled WGS sequence"/>
</dbReference>
<proteinExistence type="predicted"/>
<evidence type="ECO:0008006" key="4">
    <source>
        <dbReference type="Google" id="ProtNLM"/>
    </source>
</evidence>
<evidence type="ECO:0000313" key="2">
    <source>
        <dbReference type="EMBL" id="GGR90224.1"/>
    </source>
</evidence>
<reference evidence="2" key="2">
    <citation type="submission" date="2020-09" db="EMBL/GenBank/DDBJ databases">
        <authorList>
            <person name="Sun Q."/>
            <person name="Ohkuma M."/>
        </authorList>
    </citation>
    <scope>NUCLEOTIDE SEQUENCE</scope>
    <source>
        <strain evidence="2">JCM 4386</strain>
    </source>
</reference>
<protein>
    <recommendedName>
        <fullName evidence="4">DUF393 domain-containing protein</fullName>
    </recommendedName>
</protein>
<keyword evidence="3" id="KW-1185">Reference proteome</keyword>
<feature type="compositionally biased region" description="Basic and acidic residues" evidence="1">
    <location>
        <begin position="1"/>
        <end position="27"/>
    </location>
</feature>
<dbReference type="InterPro" id="IPR007263">
    <property type="entry name" value="DCC1-like"/>
</dbReference>
<accession>A0A918FV83</accession>
<comment type="caution">
    <text evidence="2">The sequence shown here is derived from an EMBL/GenBank/DDBJ whole genome shotgun (WGS) entry which is preliminary data.</text>
</comment>
<name>A0A918FV83_9ACTN</name>
<dbReference type="Pfam" id="PF04134">
    <property type="entry name" value="DCC1-like"/>
    <property type="match status" value="1"/>
</dbReference>
<dbReference type="AlphaFoldDB" id="A0A918FV83"/>
<organism evidence="2 3">
    <name type="scientific">Streptomyces humidus</name>
    <dbReference type="NCBI Taxonomy" id="52259"/>
    <lineage>
        <taxon>Bacteria</taxon>
        <taxon>Bacillati</taxon>
        <taxon>Actinomycetota</taxon>
        <taxon>Actinomycetes</taxon>
        <taxon>Kitasatosporales</taxon>
        <taxon>Streptomycetaceae</taxon>
        <taxon>Streptomyces</taxon>
    </lineage>
</organism>
<reference evidence="2" key="1">
    <citation type="journal article" date="2014" name="Int. J. Syst. Evol. Microbiol.">
        <title>Complete genome sequence of Corynebacterium casei LMG S-19264T (=DSM 44701T), isolated from a smear-ripened cheese.</title>
        <authorList>
            <consortium name="US DOE Joint Genome Institute (JGI-PGF)"/>
            <person name="Walter F."/>
            <person name="Albersmeier A."/>
            <person name="Kalinowski J."/>
            <person name="Ruckert C."/>
        </authorList>
    </citation>
    <scope>NUCLEOTIDE SEQUENCE</scope>
    <source>
        <strain evidence="2">JCM 4386</strain>
    </source>
</reference>
<feature type="region of interest" description="Disordered" evidence="1">
    <location>
        <begin position="1"/>
        <end position="35"/>
    </location>
</feature>